<dbReference type="EMBL" id="HG001752">
    <property type="protein sequence ID" value="CDF35930.1"/>
    <property type="molecule type" value="Genomic_DNA"/>
</dbReference>
<dbReference type="Proteomes" id="UP000012073">
    <property type="component" value="Unassembled WGS sequence"/>
</dbReference>
<dbReference type="RefSeq" id="XP_005715749.1">
    <property type="nucleotide sequence ID" value="XM_005715692.1"/>
</dbReference>
<dbReference type="GO" id="GO:0047274">
    <property type="term" value="F:galactinol-sucrose galactosyltransferase activity"/>
    <property type="evidence" value="ECO:0007669"/>
    <property type="project" value="UniProtKB-EC"/>
</dbReference>
<dbReference type="OrthoDB" id="6014at2759"/>
<reference evidence="6" key="1">
    <citation type="journal article" date="2013" name="Proc. Natl. Acad. Sci. U.S.A.">
        <title>Genome structure and metabolic features in the red seaweed Chondrus crispus shed light on evolution of the Archaeplastida.</title>
        <authorList>
            <person name="Collen J."/>
            <person name="Porcel B."/>
            <person name="Carre W."/>
            <person name="Ball S.G."/>
            <person name="Chaparro C."/>
            <person name="Tonon T."/>
            <person name="Barbeyron T."/>
            <person name="Michel G."/>
            <person name="Noel B."/>
            <person name="Valentin K."/>
            <person name="Elias M."/>
            <person name="Artiguenave F."/>
            <person name="Arun A."/>
            <person name="Aury J.M."/>
            <person name="Barbosa-Neto J.F."/>
            <person name="Bothwell J.H."/>
            <person name="Bouget F.Y."/>
            <person name="Brillet L."/>
            <person name="Cabello-Hurtado F."/>
            <person name="Capella-Gutierrez S."/>
            <person name="Charrier B."/>
            <person name="Cladiere L."/>
            <person name="Cock J.M."/>
            <person name="Coelho S.M."/>
            <person name="Colleoni C."/>
            <person name="Czjzek M."/>
            <person name="Da Silva C."/>
            <person name="Delage L."/>
            <person name="Denoeud F."/>
            <person name="Deschamps P."/>
            <person name="Dittami S.M."/>
            <person name="Gabaldon T."/>
            <person name="Gachon C.M."/>
            <person name="Groisillier A."/>
            <person name="Herve C."/>
            <person name="Jabbari K."/>
            <person name="Katinka M."/>
            <person name="Kloareg B."/>
            <person name="Kowalczyk N."/>
            <person name="Labadie K."/>
            <person name="Leblanc C."/>
            <person name="Lopez P.J."/>
            <person name="McLachlan D.H."/>
            <person name="Meslet-Cladiere L."/>
            <person name="Moustafa A."/>
            <person name="Nehr Z."/>
            <person name="Nyvall Collen P."/>
            <person name="Panaud O."/>
            <person name="Partensky F."/>
            <person name="Poulain J."/>
            <person name="Rensing S.A."/>
            <person name="Rousvoal S."/>
            <person name="Samson G."/>
            <person name="Symeonidi A."/>
            <person name="Weissenbach J."/>
            <person name="Zambounis A."/>
            <person name="Wincker P."/>
            <person name="Boyen C."/>
        </authorList>
    </citation>
    <scope>NUCLEOTIDE SEQUENCE [LARGE SCALE GENOMIC DNA]</scope>
    <source>
        <strain evidence="6">cv. Stackhouse</strain>
    </source>
</reference>
<keyword evidence="6" id="KW-1185">Reference proteome</keyword>
<accession>R7QES9</accession>
<evidence type="ECO:0000256" key="2">
    <source>
        <dbReference type="ARBA" id="ARBA00012708"/>
    </source>
</evidence>
<name>R7QES9_CHOCR</name>
<dbReference type="PANTHER" id="PTHR31268">
    <property type="match status" value="1"/>
</dbReference>
<dbReference type="OMA" id="MMILDRS"/>
<dbReference type="STRING" id="2769.R7QES9"/>
<evidence type="ECO:0000313" key="5">
    <source>
        <dbReference type="EMBL" id="CDF35930.1"/>
    </source>
</evidence>
<dbReference type="InterPro" id="IPR008811">
    <property type="entry name" value="Glycosyl_hydrolases_36"/>
</dbReference>
<comment type="catalytic activity">
    <reaction evidence="4">
        <text>alpha-D-galactosyl-(1-&gt;3)-1D-myo-inositol + sucrose = raffinose + myo-inositol</text>
        <dbReference type="Rhea" id="RHEA:20161"/>
        <dbReference type="ChEBI" id="CHEBI:16634"/>
        <dbReference type="ChEBI" id="CHEBI:17268"/>
        <dbReference type="ChEBI" id="CHEBI:17505"/>
        <dbReference type="ChEBI" id="CHEBI:17992"/>
        <dbReference type="EC" id="2.4.1.82"/>
    </reaction>
</comment>
<sequence length="908" mass="100072">MVDLEVDWIDVESGGSAETSVGVVRYRSITNVANTSTSVYKEHRLVESFCLTEAYVVVSYDAIPLTSASITVSVLTQQRSSKYQLTKPKRVHYGVSTSEPKQWVGTPQDSYFRTTSDSEVTFQASFDMHMCETDVLGLSFVLQLEDETWVKNRFGEDFYVGGGKRKIPCAIEIPFTAPSNIKHVKGQMLTLHRTNPFWLQPSFAENALHHCEQETQFVLLPSSKLSRRKHWHETGSDYLVLLPLVDNVNGIRASLFGISRSNYSGIRLETGRCTPLELADIAGIKVCVAVSSGSPYHAVRYAVKFSAGILPSFSSRLDKVASHKWDHFINSPKKGVLTSLGYCTWDGYSHMVCEAGIMTALQWLAEEGISPGYTIVDDGWQAGGGAGPNFEYSPESGVNTGRPTLSSFHANDKFANSLRSISSKSSAEILAWVAIIGYWGGTSGFHCDVKTQYVAGALASGLHLNNVEDSAFWEKSYEIVHPGMEFVARYFEKYFVQSLAESQGVSGVKIDAQSILEILCNPIPHSKENKTTRISVTASYRAALTKAVERAFPSSVVLNSMACGPETVYCSGKELSECNICWRTSNDHAFPGVEESAESVSWHILCNAMTSVFLGEIFPVVDWDMFRVSDRFARLHAVARISSGGPLYFSDAIPFQTDFARMAKALLKSLTTHEGHLLRCQDPGRPTLDCLFVDPRSSPTRLFKVFNRNSVLGLICVFNLNPSEGSPDVLGSFQPSDLPDFTALTTSCRYLSLIEGSSAALFLHENVRHGCELRLPAMCGALVHICPVFEVSSSVEFACLGQPHLLNAGAALQSISISKLITDYKPKQAGTNLQDCENIVVELSFYDYGTTYVWLGEQSHRFLLSVASLSGKEAHWETIYIGEVKLLAVQVPPLAPWGICMRFENEDG</sequence>
<evidence type="ECO:0000256" key="1">
    <source>
        <dbReference type="ARBA" id="ARBA00007240"/>
    </source>
</evidence>
<evidence type="ECO:0000256" key="4">
    <source>
        <dbReference type="ARBA" id="ARBA00049426"/>
    </source>
</evidence>
<comment type="similarity">
    <text evidence="1">Belongs to the glycosyl hydrolases 36 family.</text>
</comment>
<evidence type="ECO:0000256" key="3">
    <source>
        <dbReference type="ARBA" id="ARBA00023277"/>
    </source>
</evidence>
<dbReference type="KEGG" id="ccp:CHC_T00008780001"/>
<dbReference type="PhylomeDB" id="R7QES9"/>
<dbReference type="Pfam" id="PF05691">
    <property type="entry name" value="Raffinose_syn"/>
    <property type="match status" value="1"/>
</dbReference>
<keyword evidence="5" id="KW-0328">Glycosyltransferase</keyword>
<dbReference type="EC" id="2.4.1.82" evidence="2"/>
<keyword evidence="3" id="KW-0119">Carbohydrate metabolism</keyword>
<dbReference type="AlphaFoldDB" id="R7QES9"/>
<keyword evidence="5" id="KW-0808">Transferase</keyword>
<protein>
    <recommendedName>
        <fullName evidence="2">galactinol--sucrose galactosyltransferase</fullName>
        <ecNumber evidence="2">2.4.1.82</ecNumber>
    </recommendedName>
</protein>
<dbReference type="PANTHER" id="PTHR31268:SF32">
    <property type="entry name" value="GALACTINOL--SUCROSE GALACTOSYLTRANSFERASE 2-RELATED"/>
    <property type="match status" value="1"/>
</dbReference>
<dbReference type="SUPFAM" id="SSF51445">
    <property type="entry name" value="(Trans)glycosidases"/>
    <property type="match status" value="1"/>
</dbReference>
<organism evidence="5 6">
    <name type="scientific">Chondrus crispus</name>
    <name type="common">Carrageen Irish moss</name>
    <name type="synonym">Polymorpha crispa</name>
    <dbReference type="NCBI Taxonomy" id="2769"/>
    <lineage>
        <taxon>Eukaryota</taxon>
        <taxon>Rhodophyta</taxon>
        <taxon>Florideophyceae</taxon>
        <taxon>Rhodymeniophycidae</taxon>
        <taxon>Gigartinales</taxon>
        <taxon>Gigartinaceae</taxon>
        <taxon>Chondrus</taxon>
    </lineage>
</organism>
<gene>
    <name evidence="5" type="ORF">CHC_T00008780001</name>
</gene>
<proteinExistence type="inferred from homology"/>
<dbReference type="InterPro" id="IPR017853">
    <property type="entry name" value="GH"/>
</dbReference>
<evidence type="ECO:0000313" key="6">
    <source>
        <dbReference type="Proteomes" id="UP000012073"/>
    </source>
</evidence>
<dbReference type="Gramene" id="CDF35930">
    <property type="protein sequence ID" value="CDF35930"/>
    <property type="gene ID" value="CHC_T00008780001"/>
</dbReference>
<dbReference type="Gene3D" id="3.20.20.70">
    <property type="entry name" value="Aldolase class I"/>
    <property type="match status" value="1"/>
</dbReference>
<dbReference type="GeneID" id="17323466"/>
<dbReference type="InterPro" id="IPR013785">
    <property type="entry name" value="Aldolase_TIM"/>
</dbReference>